<proteinExistence type="evidence at transcript level"/>
<dbReference type="Pfam" id="PF02953">
    <property type="entry name" value="zf-Tim10_DDP"/>
    <property type="match status" value="1"/>
</dbReference>
<evidence type="ECO:0000256" key="1">
    <source>
        <dbReference type="ARBA" id="ARBA00006720"/>
    </source>
</evidence>
<dbReference type="PANTHER" id="PTHR11038:SF16">
    <property type="entry name" value="MITOCHONDRIAL IMPORT INNER MEMBRANE TRANSLOCASE SUBUNIT TIM10"/>
    <property type="match status" value="1"/>
</dbReference>
<keyword evidence="9" id="KW-0999">Mitochondrion inner membrane</keyword>
<gene>
    <name evidence="11" type="primary">TIM10</name>
</gene>
<name>A0A192ZIM6_9EUKA</name>
<dbReference type="SUPFAM" id="SSF144122">
    <property type="entry name" value="Tim10-like"/>
    <property type="match status" value="1"/>
</dbReference>
<dbReference type="EMBL" id="KT984558">
    <property type="protein sequence ID" value="ANM86778.1"/>
    <property type="molecule type" value="mRNA"/>
</dbReference>
<evidence type="ECO:0000256" key="3">
    <source>
        <dbReference type="ARBA" id="ARBA00022723"/>
    </source>
</evidence>
<evidence type="ECO:0000313" key="11">
    <source>
        <dbReference type="EMBL" id="ANM86778.1"/>
    </source>
</evidence>
<dbReference type="GO" id="GO:0045039">
    <property type="term" value="P:protein insertion into mitochondrial inner membrane"/>
    <property type="evidence" value="ECO:0007669"/>
    <property type="project" value="TreeGrafter"/>
</dbReference>
<evidence type="ECO:0000256" key="6">
    <source>
        <dbReference type="ARBA" id="ARBA00023010"/>
    </source>
</evidence>
<evidence type="ECO:0000256" key="2">
    <source>
        <dbReference type="ARBA" id="ARBA00022448"/>
    </source>
</evidence>
<evidence type="ECO:0000256" key="7">
    <source>
        <dbReference type="ARBA" id="ARBA00023128"/>
    </source>
</evidence>
<feature type="domain" description="Tim10-like" evidence="10">
    <location>
        <begin position="27"/>
        <end position="76"/>
    </location>
</feature>
<dbReference type="GO" id="GO:0005743">
    <property type="term" value="C:mitochondrial inner membrane"/>
    <property type="evidence" value="ECO:0007669"/>
    <property type="project" value="UniProtKB-SubCell"/>
</dbReference>
<evidence type="ECO:0000259" key="10">
    <source>
        <dbReference type="Pfam" id="PF02953"/>
    </source>
</evidence>
<keyword evidence="4" id="KW-0862">Zinc</keyword>
<dbReference type="PANTHER" id="PTHR11038">
    <property type="entry name" value="MITOCHONDRIAL IMPORT INNER MEMBRANE TRANSLOCASE SUBUNIT TIM10"/>
    <property type="match status" value="1"/>
</dbReference>
<keyword evidence="8 9" id="KW-1015">Disulfide bond</keyword>
<keyword evidence="3" id="KW-0479">Metal-binding</keyword>
<dbReference type="InterPro" id="IPR004217">
    <property type="entry name" value="Tim10-like"/>
</dbReference>
<keyword evidence="2 9" id="KW-0813">Transport</keyword>
<keyword evidence="5 9" id="KW-0653">Protein transport</keyword>
<keyword evidence="7 9" id="KW-0496">Mitochondrion</keyword>
<dbReference type="InterPro" id="IPR035427">
    <property type="entry name" value="Tim10-like_dom_sf"/>
</dbReference>
<sequence>MNFLWRQGKQTEESSSLKEAGEEALLFADMFGRIVSSCYHKCIESATSGGKELSIAEGACVDRCVSKFLQAQQIIADVTKGVNIEPSSSSPQPSP</sequence>
<dbReference type="Gene3D" id="1.10.287.810">
    <property type="entry name" value="Mitochondrial import inner membrane translocase subunit tim13 like domains"/>
    <property type="match status" value="1"/>
</dbReference>
<comment type="subunit">
    <text evidence="9">Heterohexamer.</text>
</comment>
<organism evidence="11">
    <name type="scientific">Stygiella incarcerata</name>
    <dbReference type="NCBI Taxonomy" id="1712417"/>
    <lineage>
        <taxon>Eukaryota</taxon>
        <taxon>Discoba</taxon>
        <taxon>Jakobida</taxon>
        <taxon>Andalucina</taxon>
        <taxon>Stygiellidae</taxon>
        <taxon>Stygiella</taxon>
    </lineage>
</organism>
<comment type="function">
    <text evidence="9">Mitochondrial intermembrane chaperone that participates in the import and insertion of some multi-pass transmembrane proteins into the mitochondrial inner membrane. Also required for the transfer of beta-barrel precursors from the TOM complex to the sorting and assembly machinery (SAM complex) of the outer membrane. Acts as a chaperone-like protein that protects the hydrophobic precursors from aggregation and guide them through the mitochondrial intermembrane space.</text>
</comment>
<accession>A0A192ZIM6</accession>
<evidence type="ECO:0000256" key="4">
    <source>
        <dbReference type="ARBA" id="ARBA00022833"/>
    </source>
</evidence>
<comment type="subcellular location">
    <subcellularLocation>
        <location evidence="9">Mitochondrion inner membrane</location>
        <topology evidence="9">Peripheral membrane protein</topology>
        <orientation evidence="9">Intermembrane side</orientation>
    </subcellularLocation>
</comment>
<keyword evidence="9" id="KW-0143">Chaperone</keyword>
<reference evidence="11" key="1">
    <citation type="journal article" date="2016" name="Mol. Biol. Evol.">
        <title>Novel hydrogenosomes in the microaerophilic jakobid Stygiella incarcerata.</title>
        <authorList>
            <person name="Leger M.M."/>
            <person name="Eme L."/>
            <person name="Hug L.A."/>
            <person name="Roger A.J."/>
        </authorList>
    </citation>
    <scope>NUCLEOTIDE SEQUENCE</scope>
</reference>
<keyword evidence="9" id="KW-0472">Membrane</keyword>
<dbReference type="GO" id="GO:0046872">
    <property type="term" value="F:metal ion binding"/>
    <property type="evidence" value="ECO:0007669"/>
    <property type="project" value="UniProtKB-KW"/>
</dbReference>
<evidence type="ECO:0000256" key="5">
    <source>
        <dbReference type="ARBA" id="ARBA00022927"/>
    </source>
</evidence>
<comment type="domain">
    <text evidence="9">The twin CX3C motif contains 4 conserved Cys residues that form 2 disulfide bonds in the mitochondrial intermembrane space.</text>
</comment>
<dbReference type="AlphaFoldDB" id="A0A192ZIM6"/>
<keyword evidence="6 9" id="KW-0811">Translocation</keyword>
<evidence type="ECO:0000256" key="9">
    <source>
        <dbReference type="RuleBase" id="RU367043"/>
    </source>
</evidence>
<protein>
    <recommendedName>
        <fullName evidence="9">Mitochondrial import inner membrane translocase subunit</fullName>
    </recommendedName>
</protein>
<evidence type="ECO:0000256" key="8">
    <source>
        <dbReference type="ARBA" id="ARBA00023157"/>
    </source>
</evidence>
<dbReference type="GO" id="GO:0015031">
    <property type="term" value="P:protein transport"/>
    <property type="evidence" value="ECO:0007669"/>
    <property type="project" value="UniProtKB-KW"/>
</dbReference>
<comment type="similarity">
    <text evidence="1 9">Belongs to the small Tim family.</text>
</comment>